<evidence type="ECO:0000313" key="4">
    <source>
        <dbReference type="EMBL" id="MBJ7544888.1"/>
    </source>
</evidence>
<keyword evidence="5" id="KW-1185">Reference proteome</keyword>
<accession>A0A8I1KM83</accession>
<dbReference type="RefSeq" id="WP_081796687.1">
    <property type="nucleotide sequence ID" value="NZ_JAEMUK010000082.1"/>
</dbReference>
<dbReference type="InterPro" id="IPR011990">
    <property type="entry name" value="TPR-like_helical_dom_sf"/>
</dbReference>
<feature type="chain" id="PRO_5035025217" description="Cell division coordinator CpoB" evidence="1">
    <location>
        <begin position="22"/>
        <end position="314"/>
    </location>
</feature>
<dbReference type="InterPro" id="IPR014162">
    <property type="entry name" value="CpoB_C"/>
</dbReference>
<keyword evidence="2" id="KW-0802">TPR repeat</keyword>
<comment type="similarity">
    <text evidence="1">Belongs to the CpoB family.</text>
</comment>
<comment type="subcellular location">
    <subcellularLocation>
        <location evidence="1">Periplasm</location>
    </subcellularLocation>
</comment>
<evidence type="ECO:0000256" key="1">
    <source>
        <dbReference type="HAMAP-Rule" id="MF_02066"/>
    </source>
</evidence>
<keyword evidence="1" id="KW-0175">Coiled coil</keyword>
<dbReference type="SUPFAM" id="SSF48452">
    <property type="entry name" value="TPR-like"/>
    <property type="match status" value="1"/>
</dbReference>
<name>A0A8I1KM83_9HYPH</name>
<dbReference type="NCBIfam" id="TIGR02795">
    <property type="entry name" value="tol_pal_ybgF"/>
    <property type="match status" value="1"/>
</dbReference>
<dbReference type="GO" id="GO:0030288">
    <property type="term" value="C:outer membrane-bounded periplasmic space"/>
    <property type="evidence" value="ECO:0007669"/>
    <property type="project" value="UniProtKB-UniRule"/>
</dbReference>
<feature type="signal peptide" evidence="1">
    <location>
        <begin position="1"/>
        <end position="21"/>
    </location>
</feature>
<feature type="region of interest" description="Disordered" evidence="3">
    <location>
        <begin position="122"/>
        <end position="184"/>
    </location>
</feature>
<feature type="repeat" description="TPR" evidence="2">
    <location>
        <begin position="189"/>
        <end position="222"/>
    </location>
</feature>
<dbReference type="GO" id="GO:0043093">
    <property type="term" value="P:FtsZ-dependent cytokinesis"/>
    <property type="evidence" value="ECO:0007669"/>
    <property type="project" value="UniProtKB-UniRule"/>
</dbReference>
<organism evidence="4 5">
    <name type="scientific">Rhodomicrobium udaipurense</name>
    <dbReference type="NCBI Taxonomy" id="1202716"/>
    <lineage>
        <taxon>Bacteria</taxon>
        <taxon>Pseudomonadati</taxon>
        <taxon>Pseudomonadota</taxon>
        <taxon>Alphaproteobacteria</taxon>
        <taxon>Hyphomicrobiales</taxon>
        <taxon>Hyphomicrobiaceae</taxon>
        <taxon>Rhodomicrobium</taxon>
    </lineage>
</organism>
<comment type="caution">
    <text evidence="4">The sequence shown here is derived from an EMBL/GenBank/DDBJ whole genome shotgun (WGS) entry which is preliminary data.</text>
</comment>
<gene>
    <name evidence="4" type="primary">ybgF</name>
    <name evidence="1" type="synonym">cpoB</name>
    <name evidence="4" type="ORF">JDN41_15145</name>
</gene>
<comment type="function">
    <text evidence="1">Mediates coordination of peptidoglycan synthesis and outer membrane constriction during cell division.</text>
</comment>
<dbReference type="Proteomes" id="UP000623250">
    <property type="component" value="Unassembled WGS sequence"/>
</dbReference>
<dbReference type="InterPro" id="IPR019734">
    <property type="entry name" value="TPR_rpt"/>
</dbReference>
<keyword evidence="1" id="KW-0732">Signal</keyword>
<dbReference type="AlphaFoldDB" id="A0A8I1KM83"/>
<reference evidence="4 5" key="1">
    <citation type="submission" date="2020-12" db="EMBL/GenBank/DDBJ databases">
        <title>Revised draft genomes of Rhodomicrobium vannielii ATCC 17100 and Rhodomicrobium udaipurense JA643.</title>
        <authorList>
            <person name="Conners E.M."/>
            <person name="Davenport E.J."/>
            <person name="Bose A."/>
        </authorList>
    </citation>
    <scope>NUCLEOTIDE SEQUENCE [LARGE SCALE GENOMIC DNA]</scope>
    <source>
        <strain evidence="4 5">JA643</strain>
    </source>
</reference>
<evidence type="ECO:0000313" key="5">
    <source>
        <dbReference type="Proteomes" id="UP000623250"/>
    </source>
</evidence>
<dbReference type="Pfam" id="PF13432">
    <property type="entry name" value="TPR_16"/>
    <property type="match status" value="1"/>
</dbReference>
<feature type="coiled-coil region" evidence="1">
    <location>
        <begin position="26"/>
        <end position="95"/>
    </location>
</feature>
<dbReference type="Gene3D" id="1.20.5.340">
    <property type="match status" value="1"/>
</dbReference>
<dbReference type="PROSITE" id="PS50005">
    <property type="entry name" value="TPR"/>
    <property type="match status" value="1"/>
</dbReference>
<keyword evidence="1" id="KW-0132">Cell division</keyword>
<dbReference type="SMART" id="SM00028">
    <property type="entry name" value="TPR"/>
    <property type="match status" value="3"/>
</dbReference>
<dbReference type="HAMAP" id="MF_02066">
    <property type="entry name" value="CpoB"/>
    <property type="match status" value="1"/>
</dbReference>
<dbReference type="Gene3D" id="1.25.40.10">
    <property type="entry name" value="Tetratricopeptide repeat domain"/>
    <property type="match status" value="1"/>
</dbReference>
<evidence type="ECO:0000256" key="2">
    <source>
        <dbReference type="PROSITE-ProRule" id="PRU00339"/>
    </source>
</evidence>
<keyword evidence="1" id="KW-0574">Periplasm</keyword>
<keyword evidence="1" id="KW-0131">Cell cycle</keyword>
<sequence precursor="true">MRRIIAASVLSLALAVPLAGAQAQTRDNTAQRVDRLEEQINNLQSVVTAVESLAKSGGGAGYGATAGGGASSADLSRLSAQIADLTQRIQRLEARLASASPGADPTQPRTEAAYNNTFTPAAGFEAKEPLKPLGEPVATPDRYGAAQPSQPADAFPRRQTASAGQAASPVAPRISTDATPAALPASGGARALFEQGTGALNRREYSAAETYFQQVVDQYPNDPVAGPAYYWLGETAFVSGEYRTAADRFLKTFTAYPNTERAPEALLKLAISLRRLGEKAAACDSFAELQRRYPQGPKAVLQRAEVEKKRAECS</sequence>
<protein>
    <recommendedName>
        <fullName evidence="1">Cell division coordinator CpoB</fullName>
    </recommendedName>
</protein>
<dbReference type="EMBL" id="JAEMUK010000082">
    <property type="protein sequence ID" value="MBJ7544888.1"/>
    <property type="molecule type" value="Genomic_DNA"/>
</dbReference>
<evidence type="ECO:0000256" key="3">
    <source>
        <dbReference type="SAM" id="MobiDB-lite"/>
    </source>
</evidence>
<proteinExistence type="inferred from homology"/>
<dbReference type="InterPro" id="IPR034706">
    <property type="entry name" value="CpoB"/>
</dbReference>
<dbReference type="Pfam" id="PF13174">
    <property type="entry name" value="TPR_6"/>
    <property type="match status" value="1"/>
</dbReference>